<gene>
    <name evidence="1" type="ORF">MTR67_051446</name>
</gene>
<evidence type="ECO:0000313" key="1">
    <source>
        <dbReference type="EMBL" id="WMV58061.1"/>
    </source>
</evidence>
<dbReference type="EMBL" id="CP133623">
    <property type="protein sequence ID" value="WMV58061.1"/>
    <property type="molecule type" value="Genomic_DNA"/>
</dbReference>
<dbReference type="AlphaFoldDB" id="A0AAF0V7F9"/>
<keyword evidence="2" id="KW-1185">Reference proteome</keyword>
<reference evidence="1" key="1">
    <citation type="submission" date="2023-08" db="EMBL/GenBank/DDBJ databases">
        <title>A de novo genome assembly of Solanum verrucosum Schlechtendal, a Mexican diploid species geographically isolated from the other diploid A-genome species in potato relatives.</title>
        <authorList>
            <person name="Hosaka K."/>
        </authorList>
    </citation>
    <scope>NUCLEOTIDE SEQUENCE</scope>
    <source>
        <tissue evidence="1">Young leaves</tissue>
    </source>
</reference>
<accession>A0AAF0V7F9</accession>
<organism evidence="1 2">
    <name type="scientific">Solanum verrucosum</name>
    <dbReference type="NCBI Taxonomy" id="315347"/>
    <lineage>
        <taxon>Eukaryota</taxon>
        <taxon>Viridiplantae</taxon>
        <taxon>Streptophyta</taxon>
        <taxon>Embryophyta</taxon>
        <taxon>Tracheophyta</taxon>
        <taxon>Spermatophyta</taxon>
        <taxon>Magnoliopsida</taxon>
        <taxon>eudicotyledons</taxon>
        <taxon>Gunneridae</taxon>
        <taxon>Pentapetalae</taxon>
        <taxon>asterids</taxon>
        <taxon>lamiids</taxon>
        <taxon>Solanales</taxon>
        <taxon>Solanaceae</taxon>
        <taxon>Solanoideae</taxon>
        <taxon>Solaneae</taxon>
        <taxon>Solanum</taxon>
    </lineage>
</organism>
<protein>
    <submittedName>
        <fullName evidence="1">Uncharacterized protein</fullName>
    </submittedName>
</protein>
<proteinExistence type="predicted"/>
<name>A0AAF0V7F9_SOLVR</name>
<sequence>MWQIFLNLKGISWTMPSKIDETLFNWEEAGLGTRNRSRWRMIMTCIWWTTWRERNDRYFENRSNNLHEVKLKCILLSVFGVQMSIPMRLRVCSVGRKMCFLENYFLGN</sequence>
<evidence type="ECO:0000313" key="2">
    <source>
        <dbReference type="Proteomes" id="UP001234989"/>
    </source>
</evidence>
<dbReference type="Proteomes" id="UP001234989">
    <property type="component" value="Chromosome 12"/>
</dbReference>